<dbReference type="GO" id="GO:1902201">
    <property type="term" value="P:negative regulation of bacterial-type flagellum-dependent cell motility"/>
    <property type="evidence" value="ECO:0007669"/>
    <property type="project" value="TreeGrafter"/>
</dbReference>
<dbReference type="RefSeq" id="WP_072948303.1">
    <property type="nucleotide sequence ID" value="NZ_FRCT01000002.1"/>
</dbReference>
<dbReference type="Pfam" id="PF00990">
    <property type="entry name" value="GGDEF"/>
    <property type="match status" value="1"/>
</dbReference>
<dbReference type="InterPro" id="IPR029016">
    <property type="entry name" value="GAF-like_dom_sf"/>
</dbReference>
<dbReference type="Pfam" id="PF01590">
    <property type="entry name" value="GAF"/>
    <property type="match status" value="1"/>
</dbReference>
<dbReference type="InterPro" id="IPR043128">
    <property type="entry name" value="Rev_trsase/Diguanyl_cyclase"/>
</dbReference>
<dbReference type="CDD" id="cd01949">
    <property type="entry name" value="GGDEF"/>
    <property type="match status" value="1"/>
</dbReference>
<dbReference type="InterPro" id="IPR029787">
    <property type="entry name" value="Nucleotide_cyclase"/>
</dbReference>
<dbReference type="PANTHER" id="PTHR45138">
    <property type="entry name" value="REGULATORY COMPONENTS OF SENSORY TRANSDUCTION SYSTEM"/>
    <property type="match status" value="1"/>
</dbReference>
<dbReference type="SUPFAM" id="SSF55073">
    <property type="entry name" value="Nucleotide cyclase"/>
    <property type="match status" value="1"/>
</dbReference>
<name>A0A1M7H095_RUMFL</name>
<reference evidence="2 3" key="1">
    <citation type="submission" date="2016-11" db="EMBL/GenBank/DDBJ databases">
        <authorList>
            <person name="Jaros S."/>
            <person name="Januszkiewicz K."/>
            <person name="Wedrychowicz H."/>
        </authorList>
    </citation>
    <scope>NUCLEOTIDE SEQUENCE [LARGE SCALE GENOMIC DNA]</scope>
    <source>
        <strain evidence="2 3">Y1</strain>
    </source>
</reference>
<dbReference type="Gene3D" id="3.30.70.270">
    <property type="match status" value="1"/>
</dbReference>
<feature type="domain" description="GGDEF" evidence="1">
    <location>
        <begin position="341"/>
        <end position="465"/>
    </location>
</feature>
<sequence length="465" mass="52710">MDFEQLVTGHKSRSCIISVEQYDDGTYGNILVVAANKLLRDDADMIFHHPFVPNSPYYYCLPKDKNFEDFMYRCACLGKPLHTYVHVEHMGLWVNMFLLPIESDKENVGYCLYSCDISPYADSEQQASLAADTATNALEISLKLGRANKENIRQVFNEIIEDIRRICSAEHCSIILSELEERKYINFCEATFNGSALCLSDIYDAADFYDVADTFDSAIGGSSCVIIKDENDMKWLDSNNPALHSLLSKAKVNSVVLFPLKHNDEILGYLWALNFKTEDTVKIKETLELSTNFIASEIANYKLMKQLEFLSSIDLLTGCKNRNAMNNAVDDMVSGIIKISEPYAVVFADLNGLKRINDEKGHIAGDRLLRTASAMLSQVFYDCDVYRAGGDEFMIIAPGLTEEEFNVRLQQLTEKSVIDNDLHFAVGCCFVSNGEDIRTAMRLADERMYANKKEYYAQHPEKKYR</sequence>
<dbReference type="EMBL" id="FRCT01000002">
    <property type="protein sequence ID" value="SHM21766.1"/>
    <property type="molecule type" value="Genomic_DNA"/>
</dbReference>
<dbReference type="AlphaFoldDB" id="A0A1M7H095"/>
<dbReference type="InterPro" id="IPR000160">
    <property type="entry name" value="GGDEF_dom"/>
</dbReference>
<dbReference type="SUPFAM" id="SSF55781">
    <property type="entry name" value="GAF domain-like"/>
    <property type="match status" value="1"/>
</dbReference>
<accession>A0A1M7H095</accession>
<dbReference type="GO" id="GO:0005886">
    <property type="term" value="C:plasma membrane"/>
    <property type="evidence" value="ECO:0007669"/>
    <property type="project" value="TreeGrafter"/>
</dbReference>
<dbReference type="PANTHER" id="PTHR45138:SF9">
    <property type="entry name" value="DIGUANYLATE CYCLASE DGCM-RELATED"/>
    <property type="match status" value="1"/>
</dbReference>
<proteinExistence type="predicted"/>
<dbReference type="Proteomes" id="UP000184394">
    <property type="component" value="Unassembled WGS sequence"/>
</dbReference>
<dbReference type="NCBIfam" id="TIGR00254">
    <property type="entry name" value="GGDEF"/>
    <property type="match status" value="1"/>
</dbReference>
<dbReference type="InterPro" id="IPR003018">
    <property type="entry name" value="GAF"/>
</dbReference>
<evidence type="ECO:0000313" key="2">
    <source>
        <dbReference type="EMBL" id="SHM21766.1"/>
    </source>
</evidence>
<evidence type="ECO:0000313" key="3">
    <source>
        <dbReference type="Proteomes" id="UP000184394"/>
    </source>
</evidence>
<dbReference type="PROSITE" id="PS50887">
    <property type="entry name" value="GGDEF"/>
    <property type="match status" value="1"/>
</dbReference>
<dbReference type="GO" id="GO:0052621">
    <property type="term" value="F:diguanylate cyclase activity"/>
    <property type="evidence" value="ECO:0007669"/>
    <property type="project" value="TreeGrafter"/>
</dbReference>
<evidence type="ECO:0000259" key="1">
    <source>
        <dbReference type="PROSITE" id="PS50887"/>
    </source>
</evidence>
<gene>
    <name evidence="2" type="ORF">SAMN04487860_10236</name>
</gene>
<protein>
    <submittedName>
        <fullName evidence="2">Diguanylate cyclase (GGDEF) domain-containing protein</fullName>
    </submittedName>
</protein>
<dbReference type="OrthoDB" id="9801014at2"/>
<dbReference type="GO" id="GO:0043709">
    <property type="term" value="P:cell adhesion involved in single-species biofilm formation"/>
    <property type="evidence" value="ECO:0007669"/>
    <property type="project" value="TreeGrafter"/>
</dbReference>
<dbReference type="InterPro" id="IPR050469">
    <property type="entry name" value="Diguanylate_Cyclase"/>
</dbReference>
<dbReference type="SMART" id="SM00267">
    <property type="entry name" value="GGDEF"/>
    <property type="match status" value="1"/>
</dbReference>
<dbReference type="Gene3D" id="3.30.450.40">
    <property type="match status" value="1"/>
</dbReference>
<organism evidence="2 3">
    <name type="scientific">Ruminococcus flavefaciens</name>
    <dbReference type="NCBI Taxonomy" id="1265"/>
    <lineage>
        <taxon>Bacteria</taxon>
        <taxon>Bacillati</taxon>
        <taxon>Bacillota</taxon>
        <taxon>Clostridia</taxon>
        <taxon>Eubacteriales</taxon>
        <taxon>Oscillospiraceae</taxon>
        <taxon>Ruminococcus</taxon>
    </lineage>
</organism>